<reference evidence="1 2" key="1">
    <citation type="submission" date="2019-05" db="EMBL/GenBank/DDBJ databases">
        <title>Another draft genome of Portunus trituberculatus and its Hox gene families provides insights of decapod evolution.</title>
        <authorList>
            <person name="Jeong J.-H."/>
            <person name="Song I."/>
            <person name="Kim S."/>
            <person name="Choi T."/>
            <person name="Kim D."/>
            <person name="Ryu S."/>
            <person name="Kim W."/>
        </authorList>
    </citation>
    <scope>NUCLEOTIDE SEQUENCE [LARGE SCALE GENOMIC DNA]</scope>
    <source>
        <tissue evidence="1">Muscle</tissue>
    </source>
</reference>
<name>A0A5B7IB43_PORTR</name>
<keyword evidence="2" id="KW-1185">Reference proteome</keyword>
<sequence length="211" mass="23113">MLRLRRSSEVFVLRDFLATPAGSAAPPAPVAAEALDTTLGQPIVSHSQRLTPADTLLSGRHNDNRITNHLFLQFTQQRKATQTRLAIPLSLSPEPPPVKFKAIFAVPEGREEGSLIYVGRRIVRPDGYLCSTRGNDGSLSKLVCSPNWQISLGVSCGRCPPLSFPTQDLHRVFVREICCVTDSLTLRREIKAQCHHRRSGVGGGGLVQIAR</sequence>
<evidence type="ECO:0000313" key="2">
    <source>
        <dbReference type="Proteomes" id="UP000324222"/>
    </source>
</evidence>
<dbReference type="AlphaFoldDB" id="A0A5B7IB43"/>
<dbReference type="Proteomes" id="UP000324222">
    <property type="component" value="Unassembled WGS sequence"/>
</dbReference>
<dbReference type="EMBL" id="VSRR010049195">
    <property type="protein sequence ID" value="MPC78727.1"/>
    <property type="molecule type" value="Genomic_DNA"/>
</dbReference>
<comment type="caution">
    <text evidence="1">The sequence shown here is derived from an EMBL/GenBank/DDBJ whole genome shotgun (WGS) entry which is preliminary data.</text>
</comment>
<proteinExistence type="predicted"/>
<protein>
    <submittedName>
        <fullName evidence="1">Uncharacterized protein</fullName>
    </submittedName>
</protein>
<organism evidence="1 2">
    <name type="scientific">Portunus trituberculatus</name>
    <name type="common">Swimming crab</name>
    <name type="synonym">Neptunus trituberculatus</name>
    <dbReference type="NCBI Taxonomy" id="210409"/>
    <lineage>
        <taxon>Eukaryota</taxon>
        <taxon>Metazoa</taxon>
        <taxon>Ecdysozoa</taxon>
        <taxon>Arthropoda</taxon>
        <taxon>Crustacea</taxon>
        <taxon>Multicrustacea</taxon>
        <taxon>Malacostraca</taxon>
        <taxon>Eumalacostraca</taxon>
        <taxon>Eucarida</taxon>
        <taxon>Decapoda</taxon>
        <taxon>Pleocyemata</taxon>
        <taxon>Brachyura</taxon>
        <taxon>Eubrachyura</taxon>
        <taxon>Portunoidea</taxon>
        <taxon>Portunidae</taxon>
        <taxon>Portuninae</taxon>
        <taxon>Portunus</taxon>
    </lineage>
</organism>
<gene>
    <name evidence="1" type="ORF">E2C01_073224</name>
</gene>
<evidence type="ECO:0000313" key="1">
    <source>
        <dbReference type="EMBL" id="MPC78727.1"/>
    </source>
</evidence>
<accession>A0A5B7IB43</accession>